<keyword evidence="2" id="KW-0539">Nucleus</keyword>
<dbReference type="AlphaFoldDB" id="A0A9P4MY32"/>
<feature type="compositionally biased region" description="Basic and acidic residues" evidence="3">
    <location>
        <begin position="441"/>
        <end position="453"/>
    </location>
</feature>
<organism evidence="5 6">
    <name type="scientific">Delitschia confertaspora ATCC 74209</name>
    <dbReference type="NCBI Taxonomy" id="1513339"/>
    <lineage>
        <taxon>Eukaryota</taxon>
        <taxon>Fungi</taxon>
        <taxon>Dikarya</taxon>
        <taxon>Ascomycota</taxon>
        <taxon>Pezizomycotina</taxon>
        <taxon>Dothideomycetes</taxon>
        <taxon>Pleosporomycetidae</taxon>
        <taxon>Pleosporales</taxon>
        <taxon>Delitschiaceae</taxon>
        <taxon>Delitschia</taxon>
    </lineage>
</organism>
<dbReference type="CDD" id="cd21789">
    <property type="entry name" value="Rad21_Rec8_M_SpRec8p-like"/>
    <property type="match status" value="1"/>
</dbReference>
<keyword evidence="6" id="KW-1185">Reference proteome</keyword>
<dbReference type="GO" id="GO:0007064">
    <property type="term" value="P:mitotic sister chromatid cohesion"/>
    <property type="evidence" value="ECO:0007669"/>
    <property type="project" value="TreeGrafter"/>
</dbReference>
<dbReference type="PANTHER" id="PTHR12585:SF70">
    <property type="entry name" value="RAD21_REC8 N TERMINAL DOMAIN PROTEIN (AFU_ORTHOLOGUE AFUA_6G02900)"/>
    <property type="match status" value="1"/>
</dbReference>
<protein>
    <recommendedName>
        <fullName evidence="4">Rad21/Rec8-like protein N-terminal domain-containing protein</fullName>
    </recommendedName>
</protein>
<accession>A0A9P4MY32</accession>
<comment type="caution">
    <text evidence="5">The sequence shown here is derived from an EMBL/GenBank/DDBJ whole genome shotgun (WGS) entry which is preliminary data.</text>
</comment>
<sequence length="724" mass="78034">MFYSNEVLTSRKYGVATVWLVATLGSKSNLKKINRKAILDVNVPKACETIVDPQAPMALRLQSSLLYGISRVYSQQCGYVLSDVQNAHMAMRMMLKVVKDAGLDPEAGKARPDQLILQDDPSFLPDFALAPLDMHLEDLDLLGVPLPPRSEQSQTFTPHTPPGGPMGGLLIPRSSSSVLGGMADIGGFGVGDDTGSNVMESIEEAMPLPEAEFTLDADGNLLELTPGPPVVETPAALSRAAVGSDTGASARVRREHEEALKQGAETFDDQMDLDLPNFGEDVPEGEAFLTGAGKQTIEQPSSLPEESEERTVAEAPLRRRVRAPKLLPIDDTSELQNRELANWNANYLQNMAEASRAKMQHKAITQAKKNAVYWIWSSGIGNIGRQLGGVAGPTPFDMFYGDQLFETLTGISRTAGKKHDRDSGIDDYTQAEARRIRRRIEEEEVGRGPKEEEGFAPGLGEEAPDVELPREAPSALDDHQLFSTMPWNSASIRGSSVIGRPSSRMGPSSLPSLGRRTSRHVSASPLIGRGRTGGLEALRSLEGDDEFGSLSPEDLGFPAGADTSDDFNGPFGGHKTTQKSTGVREALSVEGYNFLTFVSDALAEKRNLLLAEGNEAAILKEEAEGHVEEILFEKLLPPMQSTNVVAAQGLMMVLVLGTRGLLDVRQDEPFGKIGLSVTRKARFEAAAAAAGSEGLKESGDEAMAESRLEGELRNTNAISVPFFL</sequence>
<reference evidence="5" key="1">
    <citation type="journal article" date="2020" name="Stud. Mycol.">
        <title>101 Dothideomycetes genomes: a test case for predicting lifestyles and emergence of pathogens.</title>
        <authorList>
            <person name="Haridas S."/>
            <person name="Albert R."/>
            <person name="Binder M."/>
            <person name="Bloem J."/>
            <person name="Labutti K."/>
            <person name="Salamov A."/>
            <person name="Andreopoulos B."/>
            <person name="Baker S."/>
            <person name="Barry K."/>
            <person name="Bills G."/>
            <person name="Bluhm B."/>
            <person name="Cannon C."/>
            <person name="Castanera R."/>
            <person name="Culley D."/>
            <person name="Daum C."/>
            <person name="Ezra D."/>
            <person name="Gonzalez J."/>
            <person name="Henrissat B."/>
            <person name="Kuo A."/>
            <person name="Liang C."/>
            <person name="Lipzen A."/>
            <person name="Lutzoni F."/>
            <person name="Magnuson J."/>
            <person name="Mondo S."/>
            <person name="Nolan M."/>
            <person name="Ohm R."/>
            <person name="Pangilinan J."/>
            <person name="Park H.-J."/>
            <person name="Ramirez L."/>
            <person name="Alfaro M."/>
            <person name="Sun H."/>
            <person name="Tritt A."/>
            <person name="Yoshinaga Y."/>
            <person name="Zwiers L.-H."/>
            <person name="Turgeon B."/>
            <person name="Goodwin S."/>
            <person name="Spatafora J."/>
            <person name="Crous P."/>
            <person name="Grigoriev I."/>
        </authorList>
    </citation>
    <scope>NUCLEOTIDE SEQUENCE</scope>
    <source>
        <strain evidence="5">ATCC 74209</strain>
    </source>
</reference>
<dbReference type="Pfam" id="PF04825">
    <property type="entry name" value="Rad21_Rec8_N"/>
    <property type="match status" value="1"/>
</dbReference>
<dbReference type="GO" id="GO:0005634">
    <property type="term" value="C:nucleus"/>
    <property type="evidence" value="ECO:0007669"/>
    <property type="project" value="UniProtKB-SubCell"/>
</dbReference>
<gene>
    <name evidence="5" type="ORF">GQ43DRAFT_478683</name>
</gene>
<feature type="domain" description="Rad21/Rec8-like protein N-terminal" evidence="4">
    <location>
        <begin position="1"/>
        <end position="111"/>
    </location>
</feature>
<dbReference type="PANTHER" id="PTHR12585">
    <property type="entry name" value="SCC1 / RAD21 FAMILY MEMBER"/>
    <property type="match status" value="1"/>
</dbReference>
<feature type="region of interest" description="Disordered" evidence="3">
    <location>
        <begin position="441"/>
        <end position="460"/>
    </location>
</feature>
<evidence type="ECO:0000259" key="4">
    <source>
        <dbReference type="Pfam" id="PF04825"/>
    </source>
</evidence>
<comment type="subcellular location">
    <subcellularLocation>
        <location evidence="1">Nucleus</location>
    </subcellularLocation>
</comment>
<dbReference type="EMBL" id="ML993891">
    <property type="protein sequence ID" value="KAF2203858.1"/>
    <property type="molecule type" value="Genomic_DNA"/>
</dbReference>
<evidence type="ECO:0000256" key="2">
    <source>
        <dbReference type="ARBA" id="ARBA00023242"/>
    </source>
</evidence>
<evidence type="ECO:0000256" key="3">
    <source>
        <dbReference type="SAM" id="MobiDB-lite"/>
    </source>
</evidence>
<dbReference type="GO" id="GO:0003682">
    <property type="term" value="F:chromatin binding"/>
    <property type="evidence" value="ECO:0007669"/>
    <property type="project" value="TreeGrafter"/>
</dbReference>
<dbReference type="OrthoDB" id="5427633at2759"/>
<proteinExistence type="predicted"/>
<evidence type="ECO:0000313" key="5">
    <source>
        <dbReference type="EMBL" id="KAF2203858.1"/>
    </source>
</evidence>
<evidence type="ECO:0000256" key="1">
    <source>
        <dbReference type="ARBA" id="ARBA00004123"/>
    </source>
</evidence>
<feature type="region of interest" description="Disordered" evidence="3">
    <location>
        <begin position="495"/>
        <end position="529"/>
    </location>
</feature>
<dbReference type="InterPro" id="IPR039781">
    <property type="entry name" value="Rad21/Rec8-like"/>
</dbReference>
<dbReference type="InterPro" id="IPR006910">
    <property type="entry name" value="Rad21_Rec8_N"/>
</dbReference>
<dbReference type="GO" id="GO:0030892">
    <property type="term" value="C:mitotic cohesin complex"/>
    <property type="evidence" value="ECO:0007669"/>
    <property type="project" value="TreeGrafter"/>
</dbReference>
<evidence type="ECO:0000313" key="6">
    <source>
        <dbReference type="Proteomes" id="UP000799536"/>
    </source>
</evidence>
<feature type="region of interest" description="Disordered" evidence="3">
    <location>
        <begin position="149"/>
        <end position="173"/>
    </location>
</feature>
<name>A0A9P4MY32_9PLEO</name>
<dbReference type="Proteomes" id="UP000799536">
    <property type="component" value="Unassembled WGS sequence"/>
</dbReference>